<dbReference type="PANTHER" id="PTHR42770:SF16">
    <property type="entry name" value="AMINO ACID PERMEASE"/>
    <property type="match status" value="1"/>
</dbReference>
<dbReference type="Proteomes" id="UP000078354">
    <property type="component" value="Chromosome"/>
</dbReference>
<dbReference type="RefSeq" id="WP_064679815.1">
    <property type="nucleotide sequence ID" value="NZ_CP014870.1"/>
</dbReference>
<dbReference type="GO" id="GO:0022857">
    <property type="term" value="F:transmembrane transporter activity"/>
    <property type="evidence" value="ECO:0007669"/>
    <property type="project" value="InterPro"/>
</dbReference>
<keyword evidence="4 6" id="KW-1133">Transmembrane helix</keyword>
<evidence type="ECO:0000256" key="3">
    <source>
        <dbReference type="ARBA" id="ARBA00022692"/>
    </source>
</evidence>
<dbReference type="STRING" id="1853130.PMA3_25660"/>
<feature type="transmembrane region" description="Helical" evidence="6">
    <location>
        <begin position="218"/>
        <end position="239"/>
    </location>
</feature>
<feature type="transmembrane region" description="Helical" evidence="6">
    <location>
        <begin position="176"/>
        <end position="198"/>
    </location>
</feature>
<feature type="transmembrane region" description="Helical" evidence="6">
    <location>
        <begin position="251"/>
        <end position="272"/>
    </location>
</feature>
<feature type="transmembrane region" description="Helical" evidence="6">
    <location>
        <begin position="419"/>
        <end position="439"/>
    </location>
</feature>
<evidence type="ECO:0000256" key="4">
    <source>
        <dbReference type="ARBA" id="ARBA00022989"/>
    </source>
</evidence>
<sequence length="483" mass="51813">MTTSDGTRLPINAMAEREQYAPETKQLKGKMSSWELLCSVLAFAAPVTSVTSLIPFVIQGGGTGAPALILAATVLMLMFSIGFVAMSGYVYRPGAFYAYVTHACGVNIGQGTAFVAIFAYFALGFCTIALIGPVLSSFLSDVFGITGIPWYIGSVLAFASSGVLSYLRIDLSAKVLTITMFVEIALVLAFNLIVPITQGVTNISLAPLSPTHLFDGDFTVAFLFSIIIFIGFESTAVYRDEVHNAKKTIPFVTYAAVLFIGIFYAFSAWMTIAAYGTEEVMSAASKDASSLFLNAMATYMGKTSVDITRGVLILSAIACLLSLHNALARYIYSLSRNGAIHRKFSQVHPKHMSPHVASLTCTVGWAIATTIFIKADPSVLYAQVGGVGTYAMLILMSLTSGAVLYFFIKRRAFSFKTTVCPLLALIGIAGFTLMTTVNFHLLTNGEPGSGIWLQLLILGMFAYGYLSALFNNRKGHIASDVAL</sequence>
<organism evidence="7 8">
    <name type="scientific">Pseudomonas silesiensis</name>
    <dbReference type="NCBI Taxonomy" id="1853130"/>
    <lineage>
        <taxon>Bacteria</taxon>
        <taxon>Pseudomonadati</taxon>
        <taxon>Pseudomonadota</taxon>
        <taxon>Gammaproteobacteria</taxon>
        <taxon>Pseudomonadales</taxon>
        <taxon>Pseudomonadaceae</taxon>
        <taxon>Pseudomonas</taxon>
    </lineage>
</organism>
<dbReference type="GO" id="GO:0005886">
    <property type="term" value="C:plasma membrane"/>
    <property type="evidence" value="ECO:0007669"/>
    <property type="project" value="UniProtKB-SubCell"/>
</dbReference>
<feature type="transmembrane region" description="Helical" evidence="6">
    <location>
        <begin position="64"/>
        <end position="91"/>
    </location>
</feature>
<keyword evidence="3 6" id="KW-0812">Transmembrane</keyword>
<evidence type="ECO:0008006" key="9">
    <source>
        <dbReference type="Google" id="ProtNLM"/>
    </source>
</evidence>
<evidence type="ECO:0000256" key="5">
    <source>
        <dbReference type="ARBA" id="ARBA00023136"/>
    </source>
</evidence>
<dbReference type="InterPro" id="IPR002293">
    <property type="entry name" value="AA/rel_permease1"/>
</dbReference>
<dbReference type="PANTHER" id="PTHR42770">
    <property type="entry name" value="AMINO ACID TRANSPORTER-RELATED"/>
    <property type="match status" value="1"/>
</dbReference>
<feature type="transmembrane region" description="Helical" evidence="6">
    <location>
        <begin position="310"/>
        <end position="332"/>
    </location>
</feature>
<evidence type="ECO:0000256" key="6">
    <source>
        <dbReference type="SAM" id="Phobius"/>
    </source>
</evidence>
<keyword evidence="2" id="KW-1003">Cell membrane</keyword>
<keyword evidence="5 6" id="KW-0472">Membrane</keyword>
<feature type="transmembrane region" description="Helical" evidence="6">
    <location>
        <begin position="36"/>
        <end position="58"/>
    </location>
</feature>
<feature type="transmembrane region" description="Helical" evidence="6">
    <location>
        <begin position="148"/>
        <end position="169"/>
    </location>
</feature>
<dbReference type="InterPro" id="IPR050367">
    <property type="entry name" value="APC_superfamily"/>
</dbReference>
<dbReference type="OrthoDB" id="9804700at2"/>
<feature type="transmembrane region" description="Helical" evidence="6">
    <location>
        <begin position="112"/>
        <end position="136"/>
    </location>
</feature>
<evidence type="ECO:0000256" key="2">
    <source>
        <dbReference type="ARBA" id="ARBA00022475"/>
    </source>
</evidence>
<feature type="transmembrane region" description="Helical" evidence="6">
    <location>
        <begin position="387"/>
        <end position="407"/>
    </location>
</feature>
<evidence type="ECO:0000313" key="8">
    <source>
        <dbReference type="Proteomes" id="UP000078354"/>
    </source>
</evidence>
<evidence type="ECO:0000313" key="7">
    <source>
        <dbReference type="EMBL" id="ANJ58376.1"/>
    </source>
</evidence>
<dbReference type="KEGG" id="psil:PMA3_25660"/>
<feature type="transmembrane region" description="Helical" evidence="6">
    <location>
        <begin position="353"/>
        <end position="375"/>
    </location>
</feature>
<feature type="transmembrane region" description="Helical" evidence="6">
    <location>
        <begin position="451"/>
        <end position="470"/>
    </location>
</feature>
<dbReference type="AlphaFoldDB" id="A0A191Z094"/>
<name>A0A191Z094_9PSED</name>
<evidence type="ECO:0000256" key="1">
    <source>
        <dbReference type="ARBA" id="ARBA00004651"/>
    </source>
</evidence>
<keyword evidence="8" id="KW-1185">Reference proteome</keyword>
<accession>A0A191Z094</accession>
<reference evidence="7 8" key="1">
    <citation type="journal article" date="2018" name="Syst. Appl. Microbiol.">
        <title>Pseudomonas silesiensis sp. nov. strain A3T isolated from a biological pesticide sewage treatment plant and analysis of the complete genome sequence.</title>
        <authorList>
            <person name="Kaminski M.A."/>
            <person name="Furmanczyk E.M."/>
            <person name="Sobczak A."/>
            <person name="Dziembowski A."/>
            <person name="Lipinski L."/>
        </authorList>
    </citation>
    <scope>NUCLEOTIDE SEQUENCE [LARGE SCALE GENOMIC DNA]</scope>
    <source>
        <strain evidence="7 8">A3</strain>
    </source>
</reference>
<dbReference type="Gene3D" id="1.20.1740.10">
    <property type="entry name" value="Amino acid/polyamine transporter I"/>
    <property type="match status" value="1"/>
</dbReference>
<protein>
    <recommendedName>
        <fullName evidence="9">Amino acid permease</fullName>
    </recommendedName>
</protein>
<comment type="subcellular location">
    <subcellularLocation>
        <location evidence="1">Cell membrane</location>
        <topology evidence="1">Multi-pass membrane protein</topology>
    </subcellularLocation>
</comment>
<dbReference type="Pfam" id="PF13520">
    <property type="entry name" value="AA_permease_2"/>
    <property type="match status" value="1"/>
</dbReference>
<gene>
    <name evidence="7" type="ORF">PMA3_25660</name>
</gene>
<dbReference type="PIRSF" id="PIRSF006060">
    <property type="entry name" value="AA_transporter"/>
    <property type="match status" value="1"/>
</dbReference>
<proteinExistence type="predicted"/>
<dbReference type="EMBL" id="CP014870">
    <property type="protein sequence ID" value="ANJ58376.1"/>
    <property type="molecule type" value="Genomic_DNA"/>
</dbReference>